<reference evidence="2" key="1">
    <citation type="journal article" date="2021" name="Proc. Natl. Acad. Sci. U.S.A.">
        <title>A Catalog of Tens of Thousands of Viruses from Human Metagenomes Reveals Hidden Associations with Chronic Diseases.</title>
        <authorList>
            <person name="Tisza M.J."/>
            <person name="Buck C.B."/>
        </authorList>
    </citation>
    <scope>NUCLEOTIDE SEQUENCE</scope>
    <source>
        <strain evidence="2">CtpWp23</strain>
    </source>
</reference>
<sequence length="308" mass="35372">MRPSESLKITGKPIAYYPQLAKPLGGVNASILFSHFFYWHDKTQHELGVYRTAEEIELETGLSVQEQRTARNKLKKRGILIETEKRIEHRIYYKLDLDAFDDLMLQHSRNAESTAPKCNINSPELQNQHSGSEESTAVIRTEDLTVDLTVNTYLSAEAETERPAVAKATATKPNAENKKRFEAVAKLFNQVFEDCPMVARVGLETVPNPQTGKSEFTKANQKRMKLIPYAWQIAKMRIDRWKDSDGLIDGEEPNGKHVLEWFRTYFEECKQDGFINGTSARAEAHKNWKADFDYMLKAETLEKRVLEK</sequence>
<feature type="region of interest" description="Disordered" evidence="1">
    <location>
        <begin position="113"/>
        <end position="136"/>
    </location>
</feature>
<evidence type="ECO:0000313" key="2">
    <source>
        <dbReference type="EMBL" id="DAF88078.1"/>
    </source>
</evidence>
<accession>A0A8S5U0W6</accession>
<organism evidence="2">
    <name type="scientific">Podoviridae sp. ctpWp23</name>
    <dbReference type="NCBI Taxonomy" id="2825277"/>
    <lineage>
        <taxon>Viruses</taxon>
        <taxon>Duplodnaviria</taxon>
        <taxon>Heunggongvirae</taxon>
        <taxon>Uroviricota</taxon>
        <taxon>Caudoviricetes</taxon>
    </lineage>
</organism>
<dbReference type="EMBL" id="BK015977">
    <property type="protein sequence ID" value="DAF88078.1"/>
    <property type="molecule type" value="Genomic_DNA"/>
</dbReference>
<protein>
    <submittedName>
        <fullName evidence="2">Uncharacterized protein</fullName>
    </submittedName>
</protein>
<proteinExistence type="predicted"/>
<name>A0A8S5U0W6_9CAUD</name>
<evidence type="ECO:0000256" key="1">
    <source>
        <dbReference type="SAM" id="MobiDB-lite"/>
    </source>
</evidence>
<feature type="compositionally biased region" description="Polar residues" evidence="1">
    <location>
        <begin position="119"/>
        <end position="135"/>
    </location>
</feature>